<feature type="compositionally biased region" description="Polar residues" evidence="1">
    <location>
        <begin position="37"/>
        <end position="58"/>
    </location>
</feature>
<keyword evidence="3" id="KW-0966">Cell projection</keyword>
<dbReference type="Proteomes" id="UP000588806">
    <property type="component" value="Unassembled WGS sequence"/>
</dbReference>
<keyword evidence="3" id="KW-0282">Flagellum</keyword>
<gene>
    <name evidence="3" type="ORF">HLB35_12180</name>
</gene>
<dbReference type="InterPro" id="IPR021136">
    <property type="entry name" value="Flagellar_hook_control-like_C"/>
</dbReference>
<accession>A0A7Y3TY06</accession>
<keyword evidence="4" id="KW-1185">Reference proteome</keyword>
<dbReference type="Gene3D" id="3.30.750.140">
    <property type="match status" value="1"/>
</dbReference>
<evidence type="ECO:0000259" key="2">
    <source>
        <dbReference type="Pfam" id="PF02120"/>
    </source>
</evidence>
<comment type="caution">
    <text evidence="3">The sequence shown here is derived from an EMBL/GenBank/DDBJ whole genome shotgun (WGS) entry which is preliminary data.</text>
</comment>
<dbReference type="InterPro" id="IPR038610">
    <property type="entry name" value="FliK-like_C_sf"/>
</dbReference>
<reference evidence="3 4" key="1">
    <citation type="submission" date="2020-05" db="EMBL/GenBank/DDBJ databases">
        <authorList>
            <person name="Ruan W."/>
            <person name="Jeon C.O."/>
            <person name="Chun B.H."/>
        </authorList>
    </citation>
    <scope>NUCLEOTIDE SEQUENCE [LARGE SCALE GENOMIC DNA]</scope>
    <source>
        <strain evidence="3 4">TBZ9</strain>
    </source>
</reference>
<keyword evidence="3" id="KW-0969">Cilium</keyword>
<sequence length="470" mass="49561">MNVNAMFASIKDNIGTTQQSSARSQPDQDSFVKTLTKASGKSSPTSSDTHNLATQLTHEPSRSDVKDYLQALGIDKEQLQRNDIQELIDDIIDQPALFNALDMLANSILAGTSDETVMLDQIGSTDSEPNVISQLELFQEMTQRLALENQLGHESSVSSLAQASFLPTDFQLRQTAGHTISSTKPDLLGDALIGDKNGSQSAEKLMGLLQSILAGKHGSQVSLDYRGPDNALLSASLSSSGGLNGDSTTLLDATQRPHSLADSGAPPTRGSSDLLLAALNAANMSSRTNAGQDGFELPTQGMNAQGLSMSAQANVTSSLAQTAQGSLQAPLTSAAWPRELGQQLVQFAQRGGEQQIKLNIHPAELGPLSVSLKMSEQGTQAHFLSAHAQVRQVIEQAIPQLREALAEQGIMLADTSVGEQRQQDGDEAALAGGGNGQGDSASGPNESEEPGNILPQRQSLTLDGRVDLYA</sequence>
<dbReference type="PANTHER" id="PTHR37533:SF2">
    <property type="entry name" value="FLAGELLAR HOOK-LENGTH CONTROL PROTEIN"/>
    <property type="match status" value="1"/>
</dbReference>
<dbReference type="InterPro" id="IPR052563">
    <property type="entry name" value="FliK"/>
</dbReference>
<dbReference type="RefSeq" id="WP_171702800.1">
    <property type="nucleotide sequence ID" value="NZ_JABFHI010000005.1"/>
</dbReference>
<proteinExistence type="predicted"/>
<dbReference type="Pfam" id="PF02120">
    <property type="entry name" value="Flg_hook"/>
    <property type="match status" value="1"/>
</dbReference>
<organism evidence="3 4">
    <name type="scientific">Vreelandella azerica</name>
    <dbReference type="NCBI Taxonomy" id="2732867"/>
    <lineage>
        <taxon>Bacteria</taxon>
        <taxon>Pseudomonadati</taxon>
        <taxon>Pseudomonadota</taxon>
        <taxon>Gammaproteobacteria</taxon>
        <taxon>Oceanospirillales</taxon>
        <taxon>Halomonadaceae</taxon>
        <taxon>Vreelandella</taxon>
    </lineage>
</organism>
<evidence type="ECO:0000313" key="3">
    <source>
        <dbReference type="EMBL" id="NOG32321.1"/>
    </source>
</evidence>
<name>A0A7Y3TY06_9GAMM</name>
<protein>
    <submittedName>
        <fullName evidence="3">Flagellar hook-length control protein FliK</fullName>
    </submittedName>
</protein>
<evidence type="ECO:0000256" key="1">
    <source>
        <dbReference type="SAM" id="MobiDB-lite"/>
    </source>
</evidence>
<feature type="region of interest" description="Disordered" evidence="1">
    <location>
        <begin position="417"/>
        <end position="470"/>
    </location>
</feature>
<feature type="region of interest" description="Disordered" evidence="1">
    <location>
        <begin position="37"/>
        <end position="60"/>
    </location>
</feature>
<dbReference type="EMBL" id="JABFHI010000005">
    <property type="protein sequence ID" value="NOG32321.1"/>
    <property type="molecule type" value="Genomic_DNA"/>
</dbReference>
<evidence type="ECO:0000313" key="4">
    <source>
        <dbReference type="Proteomes" id="UP000588806"/>
    </source>
</evidence>
<feature type="domain" description="Flagellar hook-length control protein-like C-terminal" evidence="2">
    <location>
        <begin position="345"/>
        <end position="424"/>
    </location>
</feature>
<dbReference type="PANTHER" id="PTHR37533">
    <property type="entry name" value="FLAGELLAR HOOK-LENGTH CONTROL PROTEIN"/>
    <property type="match status" value="1"/>
</dbReference>
<dbReference type="AlphaFoldDB" id="A0A7Y3TY06"/>
<reference evidence="3 4" key="2">
    <citation type="submission" date="2020-06" db="EMBL/GenBank/DDBJ databases">
        <title>Halomonas songnenensis sp. nov., a moderately halophilic bacterium isolated from saline and alkaline soils.</title>
        <authorList>
            <person name="Jiang J."/>
            <person name="Pan Y."/>
        </authorList>
    </citation>
    <scope>NUCLEOTIDE SEQUENCE [LARGE SCALE GENOMIC DNA]</scope>
    <source>
        <strain evidence="3 4">TBZ9</strain>
    </source>
</reference>
<dbReference type="CDD" id="cd17470">
    <property type="entry name" value="T3SS_Flik_C"/>
    <property type="match status" value="1"/>
</dbReference>